<name>A0A0N4V699_ENTVE</name>
<organism evidence="4">
    <name type="scientific">Enterobius vermicularis</name>
    <name type="common">Human pinworm</name>
    <dbReference type="NCBI Taxonomy" id="51028"/>
    <lineage>
        <taxon>Eukaryota</taxon>
        <taxon>Metazoa</taxon>
        <taxon>Ecdysozoa</taxon>
        <taxon>Nematoda</taxon>
        <taxon>Chromadorea</taxon>
        <taxon>Rhabditida</taxon>
        <taxon>Spirurina</taxon>
        <taxon>Oxyuridomorpha</taxon>
        <taxon>Oxyuroidea</taxon>
        <taxon>Oxyuridae</taxon>
        <taxon>Enterobius</taxon>
    </lineage>
</organism>
<evidence type="ECO:0000256" key="1">
    <source>
        <dbReference type="SAM" id="Phobius"/>
    </source>
</evidence>
<dbReference type="EMBL" id="UXUI01008149">
    <property type="protein sequence ID" value="VDD90637.1"/>
    <property type="molecule type" value="Genomic_DNA"/>
</dbReference>
<accession>A0A0N4V699</accession>
<dbReference type="WBParaSite" id="EVEC_0000577701-mRNA-1">
    <property type="protein sequence ID" value="EVEC_0000577701-mRNA-1"/>
    <property type="gene ID" value="EVEC_0000577701"/>
</dbReference>
<dbReference type="AlphaFoldDB" id="A0A0N4V699"/>
<sequence length="282" mass="31204">MQGGINANNSMRSKHTAEDCLARVPYASVMAFFMSVVGVLLFSVMMARAFNASIEQTKRLFNNDELPFLSKIHIFFLVVAVTMGLIAIISLTIGAMSTGATRGEFFRGVKGQFGGRCANILAMILNYASLLCWIFALACTASLCFVYRVFDRLCYPIIRFSDSTCFDFTVFQPLVEPFSSKSLKLCGGDLQQFCALSSTAYLWYIVGFIGSFLTVLGLVHFLICTAANYTHVSLGKKAEELKTLVMSNDMEALNYASKKNYYGDSGRRGGSFQQLNNNYYAS</sequence>
<evidence type="ECO:0000313" key="2">
    <source>
        <dbReference type="EMBL" id="VDD90637.1"/>
    </source>
</evidence>
<protein>
    <submittedName>
        <fullName evidence="4">Neuronal membrane glycoprotein M6-b</fullName>
    </submittedName>
</protein>
<feature type="transmembrane region" description="Helical" evidence="1">
    <location>
        <begin position="29"/>
        <end position="51"/>
    </location>
</feature>
<keyword evidence="1" id="KW-0472">Membrane</keyword>
<dbReference type="PANTHER" id="PTHR11683">
    <property type="entry name" value="MYELIN PROTEOLIPID"/>
    <property type="match status" value="1"/>
</dbReference>
<dbReference type="InterPro" id="IPR001614">
    <property type="entry name" value="Myelin_PLP"/>
</dbReference>
<dbReference type="PANTHER" id="PTHR11683:SF12">
    <property type="entry name" value="M6, ISOFORM F"/>
    <property type="match status" value="1"/>
</dbReference>
<dbReference type="Pfam" id="PF01275">
    <property type="entry name" value="Myelin_PLP"/>
    <property type="match status" value="1"/>
</dbReference>
<evidence type="ECO:0000313" key="4">
    <source>
        <dbReference type="WBParaSite" id="EVEC_0000577701-mRNA-1"/>
    </source>
</evidence>
<reference evidence="4" key="1">
    <citation type="submission" date="2017-02" db="UniProtKB">
        <authorList>
            <consortium name="WormBaseParasite"/>
        </authorList>
    </citation>
    <scope>IDENTIFICATION</scope>
</reference>
<feature type="transmembrane region" description="Helical" evidence="1">
    <location>
        <begin position="201"/>
        <end position="223"/>
    </location>
</feature>
<dbReference type="Proteomes" id="UP000274131">
    <property type="component" value="Unassembled WGS sequence"/>
</dbReference>
<reference evidence="2 3" key="2">
    <citation type="submission" date="2018-10" db="EMBL/GenBank/DDBJ databases">
        <authorList>
            <consortium name="Pathogen Informatics"/>
        </authorList>
    </citation>
    <scope>NUCLEOTIDE SEQUENCE [LARGE SCALE GENOMIC DNA]</scope>
</reference>
<feature type="transmembrane region" description="Helical" evidence="1">
    <location>
        <begin position="72"/>
        <end position="100"/>
    </location>
</feature>
<keyword evidence="1" id="KW-1133">Transmembrane helix</keyword>
<gene>
    <name evidence="2" type="ORF">EVEC_LOCUS5388</name>
</gene>
<keyword evidence="1" id="KW-0812">Transmembrane</keyword>
<dbReference type="GO" id="GO:0005886">
    <property type="term" value="C:plasma membrane"/>
    <property type="evidence" value="ECO:0007669"/>
    <property type="project" value="TreeGrafter"/>
</dbReference>
<keyword evidence="3" id="KW-1185">Reference proteome</keyword>
<feature type="transmembrane region" description="Helical" evidence="1">
    <location>
        <begin position="120"/>
        <end position="150"/>
    </location>
</feature>
<evidence type="ECO:0000313" key="3">
    <source>
        <dbReference type="Proteomes" id="UP000274131"/>
    </source>
</evidence>
<proteinExistence type="predicted"/>
<dbReference type="OrthoDB" id="9993736at2759"/>
<dbReference type="GO" id="GO:0031175">
    <property type="term" value="P:neuron projection development"/>
    <property type="evidence" value="ECO:0007669"/>
    <property type="project" value="TreeGrafter"/>
</dbReference>
<dbReference type="STRING" id="51028.A0A0N4V699"/>